<keyword evidence="5" id="KW-1185">Reference proteome</keyword>
<evidence type="ECO:0000313" key="2">
    <source>
        <dbReference type="EMBL" id="PKV11659.1"/>
    </source>
</evidence>
<evidence type="ECO:0000313" key="5">
    <source>
        <dbReference type="Proteomes" id="UP000233748"/>
    </source>
</evidence>
<reference evidence="4 5" key="1">
    <citation type="submission" date="2017-11" db="EMBL/GenBank/DDBJ databases">
        <title>Xanthomonas prunicola sp. nov., a novel pathogen that affects nectarine (Prunus persica var. nectarine) trees.</title>
        <authorList>
            <person name="Lopez M."/>
            <person name="Lopez-Soriano P."/>
            <person name="Garita-Cambronero J."/>
            <person name="Beltran C."/>
            <person name="Taghouti G."/>
            <person name="Portier P."/>
            <person name="Cubero J."/>
            <person name="Fischer-Le Saux M."/>
            <person name="Marco-Noales E."/>
        </authorList>
    </citation>
    <scope>NUCLEOTIDE SEQUENCE [LARGE SCALE GENOMIC DNA]</scope>
    <source>
        <strain evidence="2 4">CFBP8353</strain>
        <strain evidence="3 5">CFBP8354</strain>
    </source>
</reference>
<dbReference type="AlphaFoldDB" id="A0A2N3RGQ4"/>
<name>A0A2N3RGQ4_9XANT</name>
<sequence length="138" mass="14791">MNAAVVSPRRWAIHPFHAAVLGGVWPLFLGALLSDYAYWSSYQIQWSNFASWLLVGAMVVTTIALVAAIVGLVRGSRNVVYVVALVATWIVGFFDALHHARDAWAIMPAALTLSAIATLFALVATWAGLSGLRIGGAR</sequence>
<dbReference type="EMBL" id="PHKV01000005">
    <property type="protein sequence ID" value="PKV11659.1"/>
    <property type="molecule type" value="Genomic_DNA"/>
</dbReference>
<feature type="transmembrane region" description="Helical" evidence="1">
    <location>
        <begin position="52"/>
        <end position="72"/>
    </location>
</feature>
<protein>
    <recommendedName>
        <fullName evidence="6">Succinate dehydrogenase cytochrome b subunit family protein</fullName>
    </recommendedName>
</protein>
<evidence type="ECO:0008006" key="6">
    <source>
        <dbReference type="Google" id="ProtNLM"/>
    </source>
</evidence>
<dbReference type="Proteomes" id="UP000233720">
    <property type="component" value="Unassembled WGS sequence"/>
</dbReference>
<evidence type="ECO:0000313" key="3">
    <source>
        <dbReference type="EMBL" id="PKV16135.1"/>
    </source>
</evidence>
<evidence type="ECO:0000313" key="4">
    <source>
        <dbReference type="Proteomes" id="UP000233720"/>
    </source>
</evidence>
<gene>
    <name evidence="2" type="ORF">XpruCFBP8353_15640</name>
    <name evidence="3" type="ORF">XpruCFBP8354_16780</name>
</gene>
<feature type="transmembrane region" description="Helical" evidence="1">
    <location>
        <begin position="103"/>
        <end position="129"/>
    </location>
</feature>
<keyword evidence="1" id="KW-0812">Transmembrane</keyword>
<dbReference type="Proteomes" id="UP000233748">
    <property type="component" value="Unassembled WGS sequence"/>
</dbReference>
<feature type="transmembrane region" description="Helical" evidence="1">
    <location>
        <begin position="12"/>
        <end position="32"/>
    </location>
</feature>
<feature type="transmembrane region" description="Helical" evidence="1">
    <location>
        <begin position="79"/>
        <end position="97"/>
    </location>
</feature>
<dbReference type="InterPro" id="IPR016923">
    <property type="entry name" value="UCP029509"/>
</dbReference>
<dbReference type="EMBL" id="PHKW01000005">
    <property type="protein sequence ID" value="PKV16135.1"/>
    <property type="molecule type" value="Genomic_DNA"/>
</dbReference>
<accession>A0A2N3RGQ4</accession>
<keyword evidence="1" id="KW-1133">Transmembrane helix</keyword>
<evidence type="ECO:0000256" key="1">
    <source>
        <dbReference type="SAM" id="Phobius"/>
    </source>
</evidence>
<proteinExistence type="predicted"/>
<keyword evidence="1" id="KW-0472">Membrane</keyword>
<dbReference type="OrthoDB" id="2873672at2"/>
<organism evidence="2 4">
    <name type="scientific">Xanthomonas prunicola</name>
    <dbReference type="NCBI Taxonomy" id="2053930"/>
    <lineage>
        <taxon>Bacteria</taxon>
        <taxon>Pseudomonadati</taxon>
        <taxon>Pseudomonadota</taxon>
        <taxon>Gammaproteobacteria</taxon>
        <taxon>Lysobacterales</taxon>
        <taxon>Lysobacteraceae</taxon>
        <taxon>Xanthomonas</taxon>
    </lineage>
</organism>
<dbReference type="RefSeq" id="WP_101364051.1">
    <property type="nucleotide sequence ID" value="NZ_PHKV01000005.1"/>
</dbReference>
<comment type="caution">
    <text evidence="2">The sequence shown here is derived from an EMBL/GenBank/DDBJ whole genome shotgun (WGS) entry which is preliminary data.</text>
</comment>
<dbReference type="PIRSF" id="PIRSF029509">
    <property type="entry name" value="UCP029509"/>
    <property type="match status" value="1"/>
</dbReference>